<protein>
    <recommendedName>
        <fullName evidence="2">DUF3194 domain-containing protein</fullName>
    </recommendedName>
</protein>
<organism evidence="1">
    <name type="scientific">Ignisphaera aggregans</name>
    <dbReference type="NCBI Taxonomy" id="334771"/>
    <lineage>
        <taxon>Archaea</taxon>
        <taxon>Thermoproteota</taxon>
        <taxon>Thermoprotei</taxon>
        <taxon>Desulfurococcales</taxon>
        <taxon>Desulfurococcaceae</taxon>
        <taxon>Ignisphaera</taxon>
    </lineage>
</organism>
<sequence length="112" mass="12943">MKTKSVSFEELGLDLRKISDKELEDLAYFIEKCIKEELSRLLDQRLLGYVTTISVELTNKAINVAIDLEADSYLISHVSLESMLDQVLRHVFTKVRLYVAERFRKTEGTDSE</sequence>
<gene>
    <name evidence="1" type="ORF">ENO77_01295</name>
</gene>
<reference evidence="1" key="1">
    <citation type="journal article" date="2020" name="mSystems">
        <title>Genome- and Community-Level Interaction Insights into Carbon Utilization and Element Cycling Functions of Hydrothermarchaeota in Hydrothermal Sediment.</title>
        <authorList>
            <person name="Zhou Z."/>
            <person name="Liu Y."/>
            <person name="Xu W."/>
            <person name="Pan J."/>
            <person name="Luo Z.H."/>
            <person name="Li M."/>
        </authorList>
    </citation>
    <scope>NUCLEOTIDE SEQUENCE [LARGE SCALE GENOMIC DNA]</scope>
    <source>
        <strain evidence="1">SpSt-16</strain>
    </source>
</reference>
<proteinExistence type="predicted"/>
<name>A0A7C2ZN76_9CREN</name>
<dbReference type="Gene3D" id="3.30.300.100">
    <property type="entry name" value="MTH677-like"/>
    <property type="match status" value="1"/>
</dbReference>
<evidence type="ECO:0008006" key="2">
    <source>
        <dbReference type="Google" id="ProtNLM"/>
    </source>
</evidence>
<accession>A0A7C2ZN76</accession>
<evidence type="ECO:0000313" key="1">
    <source>
        <dbReference type="EMBL" id="HEW52799.1"/>
    </source>
</evidence>
<dbReference type="InterPro" id="IPR035954">
    <property type="entry name" value="MTH677-like_sf"/>
</dbReference>
<dbReference type="AlphaFoldDB" id="A0A7C2ZN76"/>
<dbReference type="EMBL" id="DSGT01000003">
    <property type="protein sequence ID" value="HEW52799.1"/>
    <property type="molecule type" value="Genomic_DNA"/>
</dbReference>
<comment type="caution">
    <text evidence="1">The sequence shown here is derived from an EMBL/GenBank/DDBJ whole genome shotgun (WGS) entry which is preliminary data.</text>
</comment>